<evidence type="ECO:0000313" key="2">
    <source>
        <dbReference type="EMBL" id="SNS79363.1"/>
    </source>
</evidence>
<name>A0A239HEW7_9PSED</name>
<evidence type="ECO:0000256" key="1">
    <source>
        <dbReference type="SAM" id="MobiDB-lite"/>
    </source>
</evidence>
<proteinExistence type="predicted"/>
<protein>
    <submittedName>
        <fullName evidence="2">Uncharacterized protein</fullName>
    </submittedName>
</protein>
<reference evidence="3" key="1">
    <citation type="submission" date="2017-06" db="EMBL/GenBank/DDBJ databases">
        <authorList>
            <person name="Varghese N."/>
            <person name="Submissions S."/>
        </authorList>
    </citation>
    <scope>NUCLEOTIDE SEQUENCE [LARGE SCALE GENOMIC DNA]</scope>
    <source>
        <strain evidence="3">DSM 22348</strain>
    </source>
</reference>
<dbReference type="PANTHER" id="PTHR35604">
    <property type="entry name" value="TRANSPOSASE INSH FOR INSERTION SEQUENCE ELEMENT IS5A-RELATED"/>
    <property type="match status" value="1"/>
</dbReference>
<evidence type="ECO:0000313" key="3">
    <source>
        <dbReference type="Proteomes" id="UP000198407"/>
    </source>
</evidence>
<dbReference type="AlphaFoldDB" id="A0A239HEW7"/>
<feature type="compositionally biased region" description="Basic and acidic residues" evidence="1">
    <location>
        <begin position="70"/>
        <end position="79"/>
    </location>
</feature>
<dbReference type="Proteomes" id="UP000198407">
    <property type="component" value="Unassembled WGS sequence"/>
</dbReference>
<organism evidence="2 3">
    <name type="scientific">Pseudomonas japonica</name>
    <dbReference type="NCBI Taxonomy" id="256466"/>
    <lineage>
        <taxon>Bacteria</taxon>
        <taxon>Pseudomonadati</taxon>
        <taxon>Pseudomonadota</taxon>
        <taxon>Gammaproteobacteria</taxon>
        <taxon>Pseudomonadales</taxon>
        <taxon>Pseudomonadaceae</taxon>
        <taxon>Pseudomonas</taxon>
    </lineage>
</organism>
<feature type="region of interest" description="Disordered" evidence="1">
    <location>
        <begin position="61"/>
        <end position="111"/>
    </location>
</feature>
<keyword evidence="3" id="KW-1185">Reference proteome</keyword>
<gene>
    <name evidence="2" type="ORF">SAMN05444352_11556</name>
</gene>
<dbReference type="EMBL" id="FZOL01000015">
    <property type="protein sequence ID" value="SNS79363.1"/>
    <property type="molecule type" value="Genomic_DNA"/>
</dbReference>
<sequence>MYQVVRPTLSAPTPENTTVTNFQHLPQKHQLAEGIQKTINELLRDKSLSLHHGTIVEAKIIHASSSTKNNEGKRDPEMHKTKKGNQGSSEQVAHQPKMGDFGRSKTHVFRR</sequence>
<dbReference type="PANTHER" id="PTHR35604:SF2">
    <property type="entry name" value="TRANSPOSASE INSH FOR INSERTION SEQUENCE ELEMENT IS5A-RELATED"/>
    <property type="match status" value="1"/>
</dbReference>
<accession>A0A239HEW7</accession>